<name>A0A1S9PCA8_9SPHI</name>
<dbReference type="NCBIfam" id="TIGR04256">
    <property type="entry name" value="GxxExxY"/>
    <property type="match status" value="1"/>
</dbReference>
<reference evidence="1 2" key="1">
    <citation type="submission" date="2016-07" db="EMBL/GenBank/DDBJ databases">
        <title>Genomic analysis of zinc-resistant bacterium Mucilaginibacter pedocola TBZ30.</title>
        <authorList>
            <person name="Huang J."/>
            <person name="Tang J."/>
        </authorList>
    </citation>
    <scope>NUCLEOTIDE SEQUENCE [LARGE SCALE GENOMIC DNA]</scope>
    <source>
        <strain evidence="1 2">TBZ30</strain>
    </source>
</reference>
<dbReference type="Proteomes" id="UP000189739">
    <property type="component" value="Unassembled WGS sequence"/>
</dbReference>
<dbReference type="RefSeq" id="WP_078349329.1">
    <property type="nucleotide sequence ID" value="NZ_MBTF01000023.1"/>
</dbReference>
<evidence type="ECO:0000313" key="1">
    <source>
        <dbReference type="EMBL" id="OOQ58624.1"/>
    </source>
</evidence>
<protein>
    <submittedName>
        <fullName evidence="1">GxxExxY protein</fullName>
    </submittedName>
</protein>
<accession>A0A1S9PCA8</accession>
<gene>
    <name evidence="1" type="ORF">BC343_08135</name>
</gene>
<comment type="caution">
    <text evidence="1">The sequence shown here is derived from an EMBL/GenBank/DDBJ whole genome shotgun (WGS) entry which is preliminary data.</text>
</comment>
<dbReference type="OrthoDB" id="1119698at2"/>
<evidence type="ECO:0000313" key="2">
    <source>
        <dbReference type="Proteomes" id="UP000189739"/>
    </source>
</evidence>
<keyword evidence="2" id="KW-1185">Reference proteome</keyword>
<proteinExistence type="predicted"/>
<dbReference type="Pfam" id="PF13366">
    <property type="entry name" value="PDDEXK_3"/>
    <property type="match status" value="1"/>
</dbReference>
<dbReference type="STRING" id="1792845.BC343_08135"/>
<sequence>MTENELSNKVIGLAIEVHNALGPGLLESAYKECLFYKLAKSGLFVEKEKPLPIIFEEVRLDVGYRLDLLIENKLVIELKSVEALNDVHTAQTLTYLKLGDYKLGILMNFNVVKLKDGIKRVANGI</sequence>
<dbReference type="InterPro" id="IPR026350">
    <property type="entry name" value="GxxExxY"/>
</dbReference>
<organism evidence="1 2">
    <name type="scientific">Mucilaginibacter pedocola</name>
    <dbReference type="NCBI Taxonomy" id="1792845"/>
    <lineage>
        <taxon>Bacteria</taxon>
        <taxon>Pseudomonadati</taxon>
        <taxon>Bacteroidota</taxon>
        <taxon>Sphingobacteriia</taxon>
        <taxon>Sphingobacteriales</taxon>
        <taxon>Sphingobacteriaceae</taxon>
        <taxon>Mucilaginibacter</taxon>
    </lineage>
</organism>
<dbReference type="AlphaFoldDB" id="A0A1S9PCA8"/>
<dbReference type="EMBL" id="MBTF01000023">
    <property type="protein sequence ID" value="OOQ58624.1"/>
    <property type="molecule type" value="Genomic_DNA"/>
</dbReference>